<keyword evidence="2" id="KW-0472">Membrane</keyword>
<protein>
    <submittedName>
        <fullName evidence="3">Uncharacterized protein</fullName>
    </submittedName>
</protein>
<keyword evidence="4" id="KW-1185">Reference proteome</keyword>
<feature type="transmembrane region" description="Helical" evidence="2">
    <location>
        <begin position="27"/>
        <end position="47"/>
    </location>
</feature>
<dbReference type="AlphaFoldDB" id="A0A430FD47"/>
<evidence type="ECO:0000256" key="1">
    <source>
        <dbReference type="SAM" id="Coils"/>
    </source>
</evidence>
<keyword evidence="2" id="KW-1133">Transmembrane helix</keyword>
<evidence type="ECO:0000313" key="3">
    <source>
        <dbReference type="EMBL" id="RSX50773.1"/>
    </source>
</evidence>
<keyword evidence="2" id="KW-0812">Transmembrane</keyword>
<accession>A0A430FD47</accession>
<proteinExistence type="predicted"/>
<keyword evidence="1" id="KW-0175">Coiled coil</keyword>
<evidence type="ECO:0000313" key="4">
    <source>
        <dbReference type="Proteomes" id="UP000288607"/>
    </source>
</evidence>
<dbReference type="Proteomes" id="UP000288607">
    <property type="component" value="Unassembled WGS sequence"/>
</dbReference>
<gene>
    <name evidence="3" type="ORF">D2E23_1438</name>
</gene>
<comment type="caution">
    <text evidence="3">The sequence shown here is derived from an EMBL/GenBank/DDBJ whole genome shotgun (WGS) entry which is preliminary data.</text>
</comment>
<dbReference type="RefSeq" id="WP_126030287.1">
    <property type="nucleotide sequence ID" value="NZ_QXGJ01000006.1"/>
</dbReference>
<reference evidence="3 4" key="1">
    <citation type="submission" date="2018-09" db="EMBL/GenBank/DDBJ databases">
        <title>Characterization of the phylogenetic diversity of five novel species belonging to the genus Bifidobacterium.</title>
        <authorList>
            <person name="Lugli G.A."/>
            <person name="Duranti S."/>
            <person name="Milani C."/>
        </authorList>
    </citation>
    <scope>NUCLEOTIDE SEQUENCE [LARGE SCALE GENOMIC DNA]</scope>
    <source>
        <strain evidence="3 4">2028B</strain>
    </source>
</reference>
<name>A0A430FD47_9BIFI</name>
<dbReference type="EMBL" id="QXGJ01000006">
    <property type="protein sequence ID" value="RSX50773.1"/>
    <property type="molecule type" value="Genomic_DNA"/>
</dbReference>
<organism evidence="3 4">
    <name type="scientific">Bifidobacterium callimiconis</name>
    <dbReference type="NCBI Taxonomy" id="2306973"/>
    <lineage>
        <taxon>Bacteria</taxon>
        <taxon>Bacillati</taxon>
        <taxon>Actinomycetota</taxon>
        <taxon>Actinomycetes</taxon>
        <taxon>Bifidobacteriales</taxon>
        <taxon>Bifidobacteriaceae</taxon>
        <taxon>Bifidobacterium</taxon>
    </lineage>
</organism>
<feature type="coiled-coil region" evidence="1">
    <location>
        <begin position="47"/>
        <end position="74"/>
    </location>
</feature>
<sequence>MSESSKHENKCEIIRALNFVERWSGTIGIVIALGSLVAAIYAVILPFQQWQQDIADKQEDAVQEQKDRKVAEEKWREEGAMFSLAYITNRDQQLSDTDLETGVTSVQSNHAMVITNSGRTQGTIIAIRQTDSPRQSRDRLHPLGVQQRKSGSVAEYWRTCLFVNATKRNRWDEYTWDI</sequence>
<evidence type="ECO:0000256" key="2">
    <source>
        <dbReference type="SAM" id="Phobius"/>
    </source>
</evidence>